<evidence type="ECO:0000313" key="1">
    <source>
        <dbReference type="EMBL" id="ERJ63907.1"/>
    </source>
</evidence>
<sequence length="41" mass="4580">MTSPRSSVSSFRKGYLVGTASYKGITPHARVRRLLQTELEV</sequence>
<dbReference type="AlphaFoldDB" id="A0A0E2LMU6"/>
<protein>
    <submittedName>
        <fullName evidence="1">Uncharacterized protein</fullName>
    </submittedName>
</protein>
<accession>A0A0E2LMU6</accession>
<reference evidence="1 2" key="1">
    <citation type="submission" date="2013-06" db="EMBL/GenBank/DDBJ databases">
        <authorList>
            <person name="Weinstock G."/>
            <person name="Sodergren E."/>
            <person name="Lobos E.A."/>
            <person name="Fulton L."/>
            <person name="Fulton R."/>
            <person name="Courtney L."/>
            <person name="Fronick C."/>
            <person name="O'Laughlin M."/>
            <person name="Godfrey J."/>
            <person name="Wilson R.M."/>
            <person name="Miner T."/>
            <person name="Farmer C."/>
            <person name="Delehaunty K."/>
            <person name="Cordes M."/>
            <person name="Minx P."/>
            <person name="Tomlinson C."/>
            <person name="Chen J."/>
            <person name="Wollam A."/>
            <person name="Pepin K.H."/>
            <person name="Bhonagiri V."/>
            <person name="Zhang X."/>
            <person name="Warren W."/>
            <person name="Mitreva M."/>
            <person name="Mardis E.R."/>
            <person name="Wilson R.K."/>
        </authorList>
    </citation>
    <scope>NUCLEOTIDE SEQUENCE [LARGE SCALE GENOMIC DNA]</scope>
    <source>
        <strain evidence="1 2">F0570</strain>
    </source>
</reference>
<comment type="caution">
    <text evidence="1">The sequence shown here is derived from an EMBL/GenBank/DDBJ whole genome shotgun (WGS) entry which is preliminary data.</text>
</comment>
<gene>
    <name evidence="1" type="ORF">HMPREF1555_02181</name>
</gene>
<name>A0A0E2LMU6_PORGN</name>
<organism evidence="1 2">
    <name type="scientific">Porphyromonas gingivalis F0570</name>
    <dbReference type="NCBI Taxonomy" id="1227271"/>
    <lineage>
        <taxon>Bacteria</taxon>
        <taxon>Pseudomonadati</taxon>
        <taxon>Bacteroidota</taxon>
        <taxon>Bacteroidia</taxon>
        <taxon>Bacteroidales</taxon>
        <taxon>Porphyromonadaceae</taxon>
        <taxon>Porphyromonas</taxon>
    </lineage>
</organism>
<proteinExistence type="predicted"/>
<evidence type="ECO:0000313" key="2">
    <source>
        <dbReference type="Proteomes" id="UP000016630"/>
    </source>
</evidence>
<dbReference type="HOGENOM" id="CLU_211014_0_0_10"/>
<dbReference type="Proteomes" id="UP000016630">
    <property type="component" value="Unassembled WGS sequence"/>
</dbReference>
<dbReference type="EMBL" id="AWUW01000146">
    <property type="protein sequence ID" value="ERJ63907.1"/>
    <property type="molecule type" value="Genomic_DNA"/>
</dbReference>